<proteinExistence type="predicted"/>
<evidence type="ECO:0000313" key="2">
    <source>
        <dbReference type="EMBL" id="GMR37239.1"/>
    </source>
</evidence>
<accession>A0AAN4ZC36</accession>
<dbReference type="InterPro" id="IPR011989">
    <property type="entry name" value="ARM-like"/>
</dbReference>
<comment type="caution">
    <text evidence="2">The sequence shown here is derived from an EMBL/GenBank/DDBJ whole genome shotgun (WGS) entry which is preliminary data.</text>
</comment>
<evidence type="ECO:0000256" key="1">
    <source>
        <dbReference type="SAM" id="MobiDB-lite"/>
    </source>
</evidence>
<dbReference type="Proteomes" id="UP001328107">
    <property type="component" value="Unassembled WGS sequence"/>
</dbReference>
<evidence type="ECO:0000313" key="3">
    <source>
        <dbReference type="Proteomes" id="UP001328107"/>
    </source>
</evidence>
<dbReference type="EMBL" id="BTRK01000002">
    <property type="protein sequence ID" value="GMR37239.1"/>
    <property type="molecule type" value="Genomic_DNA"/>
</dbReference>
<protein>
    <submittedName>
        <fullName evidence="2">Uncharacterized protein</fullName>
    </submittedName>
</protein>
<dbReference type="AlphaFoldDB" id="A0AAN4ZC36"/>
<organism evidence="2 3">
    <name type="scientific">Pristionchus mayeri</name>
    <dbReference type="NCBI Taxonomy" id="1317129"/>
    <lineage>
        <taxon>Eukaryota</taxon>
        <taxon>Metazoa</taxon>
        <taxon>Ecdysozoa</taxon>
        <taxon>Nematoda</taxon>
        <taxon>Chromadorea</taxon>
        <taxon>Rhabditida</taxon>
        <taxon>Rhabditina</taxon>
        <taxon>Diplogasteromorpha</taxon>
        <taxon>Diplogasteroidea</taxon>
        <taxon>Neodiplogasteridae</taxon>
        <taxon>Pristionchus</taxon>
    </lineage>
</organism>
<reference evidence="3" key="1">
    <citation type="submission" date="2022-10" db="EMBL/GenBank/DDBJ databases">
        <title>Genome assembly of Pristionchus species.</title>
        <authorList>
            <person name="Yoshida K."/>
            <person name="Sommer R.J."/>
        </authorList>
    </citation>
    <scope>NUCLEOTIDE SEQUENCE [LARGE SCALE GENOMIC DNA]</scope>
    <source>
        <strain evidence="3">RS5460</strain>
    </source>
</reference>
<name>A0AAN4ZC36_9BILA</name>
<gene>
    <name evidence="2" type="ORF">PMAYCL1PPCAC_07434</name>
</gene>
<dbReference type="Gene3D" id="1.25.10.10">
    <property type="entry name" value="Leucine-rich Repeat Variant"/>
    <property type="match status" value="1"/>
</dbReference>
<sequence length="159" mass="18071">MTESIYSAISKILKNYGAKTIGEAEYNKMLISLLDWTAKVGIRRDKSETQHLYGFFVDLIEAKCMILFDETNGPKMIRSLALIVHYDAFDKNSESIQVKGRIVDVLKKMKSTEVSFTQWIEAAKLDENADEDYRPMSDPPPLRSSSRVPMTLSIPSPFL</sequence>
<keyword evidence="3" id="KW-1185">Reference proteome</keyword>
<feature type="region of interest" description="Disordered" evidence="1">
    <location>
        <begin position="130"/>
        <end position="159"/>
    </location>
</feature>